<feature type="domain" description="Peptidase M20 dimerisation" evidence="2">
    <location>
        <begin position="207"/>
        <end position="298"/>
    </location>
</feature>
<dbReference type="Pfam" id="PF01546">
    <property type="entry name" value="Peptidase_M20"/>
    <property type="match status" value="1"/>
</dbReference>
<accession>A0A845QM00</accession>
<feature type="binding site" evidence="1">
    <location>
        <position position="157"/>
    </location>
    <ligand>
        <name>Mn(2+)</name>
        <dbReference type="ChEBI" id="CHEBI:29035"/>
        <label>2</label>
    </ligand>
</feature>
<dbReference type="PIRSF" id="PIRSF005962">
    <property type="entry name" value="Pept_M20D_amidohydro"/>
    <property type="match status" value="1"/>
</dbReference>
<dbReference type="InterPro" id="IPR011650">
    <property type="entry name" value="Peptidase_M20_dimer"/>
</dbReference>
<dbReference type="SUPFAM" id="SSF55031">
    <property type="entry name" value="Bacterial exopeptidase dimerisation domain"/>
    <property type="match status" value="1"/>
</dbReference>
<keyword evidence="1" id="KW-0464">Manganese</keyword>
<feature type="binding site" evidence="1">
    <location>
        <position position="123"/>
    </location>
    <ligand>
        <name>Mn(2+)</name>
        <dbReference type="ChEBI" id="CHEBI:29035"/>
        <label>2</label>
    </ligand>
</feature>
<dbReference type="EMBL" id="QXWK01000019">
    <property type="protein sequence ID" value="NBH62091.1"/>
    <property type="molecule type" value="Genomic_DNA"/>
</dbReference>
<dbReference type="Pfam" id="PF07687">
    <property type="entry name" value="M20_dimer"/>
    <property type="match status" value="1"/>
</dbReference>
<comment type="cofactor">
    <cofactor evidence="1">
        <name>Mn(2+)</name>
        <dbReference type="ChEBI" id="CHEBI:29035"/>
    </cofactor>
    <text evidence="1">The Mn(2+) ion enhances activity.</text>
</comment>
<protein>
    <submittedName>
        <fullName evidence="3">Amidohydrolase</fullName>
    </submittedName>
</protein>
<comment type="caution">
    <text evidence="3">The sequence shown here is derived from an EMBL/GenBank/DDBJ whole genome shotgun (WGS) entry which is preliminary data.</text>
</comment>
<name>A0A845QM00_9FIRM</name>
<evidence type="ECO:0000313" key="4">
    <source>
        <dbReference type="Proteomes" id="UP000446866"/>
    </source>
</evidence>
<dbReference type="InterPro" id="IPR002933">
    <property type="entry name" value="Peptidase_M20"/>
</dbReference>
<dbReference type="SUPFAM" id="SSF53187">
    <property type="entry name" value="Zn-dependent exopeptidases"/>
    <property type="match status" value="1"/>
</dbReference>
<feature type="binding site" evidence="1">
    <location>
        <position position="378"/>
    </location>
    <ligand>
        <name>Mn(2+)</name>
        <dbReference type="ChEBI" id="CHEBI:29035"/>
        <label>2</label>
    </ligand>
</feature>
<organism evidence="3 4">
    <name type="scientific">Anaerotruncus colihominis</name>
    <dbReference type="NCBI Taxonomy" id="169435"/>
    <lineage>
        <taxon>Bacteria</taxon>
        <taxon>Bacillati</taxon>
        <taxon>Bacillota</taxon>
        <taxon>Clostridia</taxon>
        <taxon>Eubacteriales</taxon>
        <taxon>Oscillospiraceae</taxon>
        <taxon>Anaerotruncus</taxon>
    </lineage>
</organism>
<dbReference type="GO" id="GO:0016787">
    <property type="term" value="F:hydrolase activity"/>
    <property type="evidence" value="ECO:0007669"/>
    <property type="project" value="UniProtKB-KW"/>
</dbReference>
<dbReference type="Proteomes" id="UP000446866">
    <property type="component" value="Unassembled WGS sequence"/>
</dbReference>
<dbReference type="CDD" id="cd03886">
    <property type="entry name" value="M20_Acy1"/>
    <property type="match status" value="1"/>
</dbReference>
<dbReference type="InterPro" id="IPR017439">
    <property type="entry name" value="Amidohydrolase"/>
</dbReference>
<keyword evidence="3" id="KW-0378">Hydrolase</keyword>
<dbReference type="PANTHER" id="PTHR11014">
    <property type="entry name" value="PEPTIDASE M20 FAMILY MEMBER"/>
    <property type="match status" value="1"/>
</dbReference>
<sequence>MPPISEMAMPRRLAALFGHLLKVIGMNFEKEAQALQQQITADRRYLHAHAEFGMELPETAAYVTKRLKEMGCAPVSLGGGIICDIGSGDHTVLLRADMDALKVIEDNDLSFRSQTEISHMCGHDLHTAMLLGAAKLLKEYEPKLKGRVRLMFQPGEEVMAGAKSMLDAGVLENPGVEAAFSLHVFTTLENGVLSYKVGNAFSSIDIFKIRIEGKGGHGSALEYTVDPIKAAMLIYQGIEGVVARETSMFHSATCSIGHFEAGTMYNVIPESALLEGTLRCFDDDDRERILERIQHILDGISQATGTICTLKTMSTPSLKNDPVLCESIAPYLSEIQGLQVMETTEPASGSEDFAFISEKVPTMYMILGVGNQNAAPNHNARAIFAEDKMYLGSAAMALAAVKYLENC</sequence>
<feature type="binding site" evidence="1">
    <location>
        <position position="183"/>
    </location>
    <ligand>
        <name>Mn(2+)</name>
        <dbReference type="ChEBI" id="CHEBI:29035"/>
        <label>2</label>
    </ligand>
</feature>
<evidence type="ECO:0000256" key="1">
    <source>
        <dbReference type="PIRSR" id="PIRSR005962-1"/>
    </source>
</evidence>
<reference evidence="3 4" key="1">
    <citation type="submission" date="2018-08" db="EMBL/GenBank/DDBJ databases">
        <title>Murine metabolic-syndrome-specific gut microbial biobank.</title>
        <authorList>
            <person name="Liu C."/>
        </authorList>
    </citation>
    <scope>NUCLEOTIDE SEQUENCE [LARGE SCALE GENOMIC DNA]</scope>
    <source>
        <strain evidence="3 4">28</strain>
    </source>
</reference>
<gene>
    <name evidence="3" type="ORF">D0435_10550</name>
</gene>
<keyword evidence="4" id="KW-1185">Reference proteome</keyword>
<dbReference type="Gene3D" id="3.40.630.10">
    <property type="entry name" value="Zn peptidases"/>
    <property type="match status" value="1"/>
</dbReference>
<proteinExistence type="predicted"/>
<keyword evidence="1" id="KW-0479">Metal-binding</keyword>
<dbReference type="PANTHER" id="PTHR11014:SF63">
    <property type="entry name" value="METALLOPEPTIDASE, PUTATIVE (AFU_ORTHOLOGUE AFUA_6G09600)-RELATED"/>
    <property type="match status" value="1"/>
</dbReference>
<dbReference type="Gene3D" id="3.30.70.360">
    <property type="match status" value="1"/>
</dbReference>
<dbReference type="NCBIfam" id="TIGR01891">
    <property type="entry name" value="amidohydrolases"/>
    <property type="match status" value="1"/>
</dbReference>
<dbReference type="GO" id="GO:0046872">
    <property type="term" value="F:metal ion binding"/>
    <property type="evidence" value="ECO:0007669"/>
    <property type="project" value="UniProtKB-KW"/>
</dbReference>
<feature type="binding site" evidence="1">
    <location>
        <position position="121"/>
    </location>
    <ligand>
        <name>Mn(2+)</name>
        <dbReference type="ChEBI" id="CHEBI:29035"/>
        <label>2</label>
    </ligand>
</feature>
<dbReference type="InterPro" id="IPR036264">
    <property type="entry name" value="Bact_exopeptidase_dim_dom"/>
</dbReference>
<dbReference type="AlphaFoldDB" id="A0A845QM00"/>
<evidence type="ECO:0000259" key="2">
    <source>
        <dbReference type="Pfam" id="PF07687"/>
    </source>
</evidence>
<evidence type="ECO:0000313" key="3">
    <source>
        <dbReference type="EMBL" id="NBH62091.1"/>
    </source>
</evidence>